<dbReference type="EMBL" id="JAHQIW010007501">
    <property type="protein sequence ID" value="KAJ1375008.1"/>
    <property type="molecule type" value="Genomic_DNA"/>
</dbReference>
<sequence>MVNGRLARKKVESCRMSTFDSSKHVHVRWGKKFVSKKKDNQKCQAMGHSTVSVFGWFIFDLKLATELCFVSQVQANICDWQIVTTTALLFAYRRYWISTVTSTSLDSRSPWL</sequence>
<name>A0AAD5WMT4_PARTN</name>
<protein>
    <submittedName>
        <fullName evidence="1">Uncharacterized protein</fullName>
    </submittedName>
</protein>
<dbReference type="Proteomes" id="UP001196413">
    <property type="component" value="Unassembled WGS sequence"/>
</dbReference>
<accession>A0AAD5WMT4</accession>
<dbReference type="AlphaFoldDB" id="A0AAD5WMT4"/>
<organism evidence="1 2">
    <name type="scientific">Parelaphostrongylus tenuis</name>
    <name type="common">Meningeal worm</name>
    <dbReference type="NCBI Taxonomy" id="148309"/>
    <lineage>
        <taxon>Eukaryota</taxon>
        <taxon>Metazoa</taxon>
        <taxon>Ecdysozoa</taxon>
        <taxon>Nematoda</taxon>
        <taxon>Chromadorea</taxon>
        <taxon>Rhabditida</taxon>
        <taxon>Rhabditina</taxon>
        <taxon>Rhabditomorpha</taxon>
        <taxon>Strongyloidea</taxon>
        <taxon>Metastrongylidae</taxon>
        <taxon>Parelaphostrongylus</taxon>
    </lineage>
</organism>
<reference evidence="1" key="1">
    <citation type="submission" date="2021-06" db="EMBL/GenBank/DDBJ databases">
        <title>Parelaphostrongylus tenuis whole genome reference sequence.</title>
        <authorList>
            <person name="Garwood T.J."/>
            <person name="Larsen P.A."/>
            <person name="Fountain-Jones N.M."/>
            <person name="Garbe J.R."/>
            <person name="Macchietto M.G."/>
            <person name="Kania S.A."/>
            <person name="Gerhold R.W."/>
            <person name="Richards J.E."/>
            <person name="Wolf T.M."/>
        </authorList>
    </citation>
    <scope>NUCLEOTIDE SEQUENCE</scope>
    <source>
        <strain evidence="1">MNPRO001-30</strain>
        <tissue evidence="1">Meninges</tissue>
    </source>
</reference>
<gene>
    <name evidence="1" type="ORF">KIN20_038231</name>
</gene>
<proteinExistence type="predicted"/>
<keyword evidence="2" id="KW-1185">Reference proteome</keyword>
<comment type="caution">
    <text evidence="1">The sequence shown here is derived from an EMBL/GenBank/DDBJ whole genome shotgun (WGS) entry which is preliminary data.</text>
</comment>
<evidence type="ECO:0000313" key="1">
    <source>
        <dbReference type="EMBL" id="KAJ1375008.1"/>
    </source>
</evidence>
<evidence type="ECO:0000313" key="2">
    <source>
        <dbReference type="Proteomes" id="UP001196413"/>
    </source>
</evidence>